<evidence type="ECO:0000313" key="3">
    <source>
        <dbReference type="Proteomes" id="UP000541558"/>
    </source>
</evidence>
<protein>
    <submittedName>
        <fullName evidence="2">Uncharacterized protein</fullName>
    </submittedName>
</protein>
<sequence>MAVENDVAGAADDDELVVWGKEAIAGLSQPSSSTPPSTTAPENKTQRGTQTYINRPKQHDKPRFYTVPSDMTLGSRPDL</sequence>
<name>A0A8H5C0B7_9AGAR</name>
<dbReference type="AlphaFoldDB" id="A0A8H5C0B7"/>
<comment type="caution">
    <text evidence="2">The sequence shown here is derived from an EMBL/GenBank/DDBJ whole genome shotgun (WGS) entry which is preliminary data.</text>
</comment>
<feature type="compositionally biased region" description="Low complexity" evidence="1">
    <location>
        <begin position="30"/>
        <end position="39"/>
    </location>
</feature>
<reference evidence="2 3" key="1">
    <citation type="journal article" date="2020" name="ISME J.">
        <title>Uncovering the hidden diversity of litter-decomposition mechanisms in mushroom-forming fungi.</title>
        <authorList>
            <person name="Floudas D."/>
            <person name="Bentzer J."/>
            <person name="Ahren D."/>
            <person name="Johansson T."/>
            <person name="Persson P."/>
            <person name="Tunlid A."/>
        </authorList>
    </citation>
    <scope>NUCLEOTIDE SEQUENCE [LARGE SCALE GENOMIC DNA]</scope>
    <source>
        <strain evidence="2 3">CBS 175.51</strain>
    </source>
</reference>
<proteinExistence type="predicted"/>
<keyword evidence="3" id="KW-1185">Reference proteome</keyword>
<feature type="compositionally biased region" description="Polar residues" evidence="1">
    <location>
        <begin position="40"/>
        <end position="53"/>
    </location>
</feature>
<evidence type="ECO:0000256" key="1">
    <source>
        <dbReference type="SAM" id="MobiDB-lite"/>
    </source>
</evidence>
<dbReference type="EMBL" id="JAACJK010000110">
    <property type="protein sequence ID" value="KAF5332867.1"/>
    <property type="molecule type" value="Genomic_DNA"/>
</dbReference>
<organism evidence="2 3">
    <name type="scientific">Ephemerocybe angulata</name>
    <dbReference type="NCBI Taxonomy" id="980116"/>
    <lineage>
        <taxon>Eukaryota</taxon>
        <taxon>Fungi</taxon>
        <taxon>Dikarya</taxon>
        <taxon>Basidiomycota</taxon>
        <taxon>Agaricomycotina</taxon>
        <taxon>Agaricomycetes</taxon>
        <taxon>Agaricomycetidae</taxon>
        <taxon>Agaricales</taxon>
        <taxon>Agaricineae</taxon>
        <taxon>Psathyrellaceae</taxon>
        <taxon>Ephemerocybe</taxon>
    </lineage>
</organism>
<gene>
    <name evidence="2" type="ORF">D9611_005181</name>
</gene>
<accession>A0A8H5C0B7</accession>
<dbReference type="Proteomes" id="UP000541558">
    <property type="component" value="Unassembled WGS sequence"/>
</dbReference>
<feature type="region of interest" description="Disordered" evidence="1">
    <location>
        <begin position="26"/>
        <end position="79"/>
    </location>
</feature>
<evidence type="ECO:0000313" key="2">
    <source>
        <dbReference type="EMBL" id="KAF5332867.1"/>
    </source>
</evidence>